<sequence length="375" mass="37644">RALYFITNNPQNEVIALQLSSSGLLTGFASSTSTAGNGSNGIDASTNLPAQPDALFSQSALSTVPSPDGKGTLIFAVNAASNTLSVLSSPSLSPLSLTLLSTAPLPGDFPVTVSASPLQRTVCVGTTGSTAGITCAPFTPTTLGPFDAIRPFALNQSNPPTGPLNTVSHVFWSGDESRLLATVKGDPDANNTGFLVSFGVQQGASGAGSCVEREGVVRSPEGTAVLFGAAAVRGGEEGDVLVTDASFGAVVVGVDEAGEVAVKGRAEVEGQVATCWAAVSPATGTGFVTDVAKNRLVEVGVRDGVEVLGEIDLTGNGDKGLIDLAAAGELVYALSPGDSETEAAVTVVNVRTRRMVQHAKLGGVGVNGNAMGMAL</sequence>
<dbReference type="InterPro" id="IPR011044">
    <property type="entry name" value="Quino_amine_DH_bsu"/>
</dbReference>
<comment type="caution">
    <text evidence="1">The sequence shown here is derived from an EMBL/GenBank/DDBJ whole genome shotgun (WGS) entry which is preliminary data.</text>
</comment>
<gene>
    <name evidence="1" type="ORF">B0T14DRAFT_408172</name>
</gene>
<evidence type="ECO:0000313" key="2">
    <source>
        <dbReference type="Proteomes" id="UP001175000"/>
    </source>
</evidence>
<dbReference type="SUPFAM" id="SSF50969">
    <property type="entry name" value="YVTN repeat-like/Quinoprotein amine dehydrogenase"/>
    <property type="match status" value="1"/>
</dbReference>
<reference evidence="1" key="1">
    <citation type="submission" date="2023-06" db="EMBL/GenBank/DDBJ databases">
        <title>Genome-scale phylogeny and comparative genomics of the fungal order Sordariales.</title>
        <authorList>
            <consortium name="Lawrence Berkeley National Laboratory"/>
            <person name="Hensen N."/>
            <person name="Bonometti L."/>
            <person name="Westerberg I."/>
            <person name="Brannstrom I.O."/>
            <person name="Guillou S."/>
            <person name="Cros-Aarteil S."/>
            <person name="Calhoun S."/>
            <person name="Haridas S."/>
            <person name="Kuo A."/>
            <person name="Mondo S."/>
            <person name="Pangilinan J."/>
            <person name="Riley R."/>
            <person name="Labutti K."/>
            <person name="Andreopoulos B."/>
            <person name="Lipzen A."/>
            <person name="Chen C."/>
            <person name="Yanf M."/>
            <person name="Daum C."/>
            <person name="Ng V."/>
            <person name="Clum A."/>
            <person name="Steindorff A."/>
            <person name="Ohm R."/>
            <person name="Martin F."/>
            <person name="Silar P."/>
            <person name="Natvig D."/>
            <person name="Lalanne C."/>
            <person name="Gautier V."/>
            <person name="Ament-Velasquez S.L."/>
            <person name="Kruys A."/>
            <person name="Hutchinson M.I."/>
            <person name="Powell A.J."/>
            <person name="Barry K."/>
            <person name="Miller A.N."/>
            <person name="Grigoriev I.V."/>
            <person name="Debuchy R."/>
            <person name="Gladieux P."/>
            <person name="Thoren M.H."/>
            <person name="Johannesson H."/>
        </authorList>
    </citation>
    <scope>NUCLEOTIDE SEQUENCE</scope>
    <source>
        <strain evidence="1">CBS 606.72</strain>
    </source>
</reference>
<accession>A0AA39XFM1</accession>
<dbReference type="InterPro" id="IPR015943">
    <property type="entry name" value="WD40/YVTN_repeat-like_dom_sf"/>
</dbReference>
<protein>
    <submittedName>
        <fullName evidence="1">Uncharacterized protein</fullName>
    </submittedName>
</protein>
<proteinExistence type="predicted"/>
<name>A0AA39XFM1_9PEZI</name>
<keyword evidence="2" id="KW-1185">Reference proteome</keyword>
<feature type="non-terminal residue" evidence="1">
    <location>
        <position position="1"/>
    </location>
</feature>
<dbReference type="Proteomes" id="UP001175000">
    <property type="component" value="Unassembled WGS sequence"/>
</dbReference>
<organism evidence="1 2">
    <name type="scientific">Immersiella caudata</name>
    <dbReference type="NCBI Taxonomy" id="314043"/>
    <lineage>
        <taxon>Eukaryota</taxon>
        <taxon>Fungi</taxon>
        <taxon>Dikarya</taxon>
        <taxon>Ascomycota</taxon>
        <taxon>Pezizomycotina</taxon>
        <taxon>Sordariomycetes</taxon>
        <taxon>Sordariomycetidae</taxon>
        <taxon>Sordariales</taxon>
        <taxon>Lasiosphaeriaceae</taxon>
        <taxon>Immersiella</taxon>
    </lineage>
</organism>
<evidence type="ECO:0000313" key="1">
    <source>
        <dbReference type="EMBL" id="KAK0633091.1"/>
    </source>
</evidence>
<dbReference type="Gene3D" id="2.130.10.10">
    <property type="entry name" value="YVTN repeat-like/Quinoprotein amine dehydrogenase"/>
    <property type="match status" value="1"/>
</dbReference>
<dbReference type="EMBL" id="JAULSU010000001">
    <property type="protein sequence ID" value="KAK0633091.1"/>
    <property type="molecule type" value="Genomic_DNA"/>
</dbReference>
<dbReference type="AlphaFoldDB" id="A0AA39XFM1"/>
<feature type="non-terminal residue" evidence="1">
    <location>
        <position position="375"/>
    </location>
</feature>